<gene>
    <name evidence="2" type="ORF">A3I18_02115</name>
</gene>
<comment type="caution">
    <text evidence="2">The sequence shown here is derived from an EMBL/GenBank/DDBJ whole genome shotgun (WGS) entry which is preliminary data.</text>
</comment>
<reference evidence="2 3" key="1">
    <citation type="journal article" date="2016" name="Nat. Commun.">
        <title>Thousands of microbial genomes shed light on interconnected biogeochemical processes in an aquifer system.</title>
        <authorList>
            <person name="Anantharaman K."/>
            <person name="Brown C.T."/>
            <person name="Hug L.A."/>
            <person name="Sharon I."/>
            <person name="Castelle C.J."/>
            <person name="Probst A.J."/>
            <person name="Thomas B.C."/>
            <person name="Singh A."/>
            <person name="Wilkins M.J."/>
            <person name="Karaoz U."/>
            <person name="Brodie E.L."/>
            <person name="Williams K.H."/>
            <person name="Hubbard S.S."/>
            <person name="Banfield J.F."/>
        </authorList>
    </citation>
    <scope>NUCLEOTIDE SEQUENCE [LARGE SCALE GENOMIC DNA]</scope>
</reference>
<evidence type="ECO:0000313" key="2">
    <source>
        <dbReference type="EMBL" id="OGD70579.1"/>
    </source>
</evidence>
<dbReference type="Proteomes" id="UP000186545">
    <property type="component" value="Unassembled WGS sequence"/>
</dbReference>
<organism evidence="2 3">
    <name type="scientific">Candidatus Campbellbacteria bacterium RIFCSPLOWO2_02_FULL_35_11</name>
    <dbReference type="NCBI Taxonomy" id="1797581"/>
    <lineage>
        <taxon>Bacteria</taxon>
        <taxon>Candidatus Campbelliibacteriota</taxon>
    </lineage>
</organism>
<dbReference type="AlphaFoldDB" id="A0A1F5ET63"/>
<evidence type="ECO:0000256" key="1">
    <source>
        <dbReference type="SAM" id="Coils"/>
    </source>
</evidence>
<evidence type="ECO:0000313" key="3">
    <source>
        <dbReference type="Proteomes" id="UP000186545"/>
    </source>
</evidence>
<proteinExistence type="predicted"/>
<protein>
    <submittedName>
        <fullName evidence="2">Uncharacterized protein</fullName>
    </submittedName>
</protein>
<keyword evidence="1" id="KW-0175">Coiled coil</keyword>
<dbReference type="EMBL" id="MFAD01000012">
    <property type="protein sequence ID" value="OGD70579.1"/>
    <property type="molecule type" value="Genomic_DNA"/>
</dbReference>
<accession>A0A1F5ET63</accession>
<name>A0A1F5ET63_9BACT</name>
<feature type="coiled-coil region" evidence="1">
    <location>
        <begin position="84"/>
        <end position="111"/>
    </location>
</feature>
<sequence>MENTENNDFCKITEIMGDTIFTINSSGEQIIFDKTKDICDLQISYDSFITCIIEKDVETFFVYIKNNLVRIKAQKGQKIRRNKKESLLMQKDFVQKQMKEAAKELKMYEGKIYTTEAHLEKLKVWLADIENGLKK</sequence>